<evidence type="ECO:0000256" key="12">
    <source>
        <dbReference type="ARBA" id="ARBA00022892"/>
    </source>
</evidence>
<feature type="transmembrane region" description="Helical" evidence="19">
    <location>
        <begin position="315"/>
        <end position="335"/>
    </location>
</feature>
<comment type="similarity">
    <text evidence="5">Belongs to the ERD2 family.</text>
</comment>
<dbReference type="EMBL" id="CAJNNW010026205">
    <property type="protein sequence ID" value="CAE8683601.1"/>
    <property type="molecule type" value="Genomic_DNA"/>
</dbReference>
<dbReference type="Proteomes" id="UP000626109">
    <property type="component" value="Unassembled WGS sequence"/>
</dbReference>
<feature type="transmembrane region" description="Helical" evidence="19">
    <location>
        <begin position="220"/>
        <end position="242"/>
    </location>
</feature>
<evidence type="ECO:0000256" key="6">
    <source>
        <dbReference type="ARBA" id="ARBA00022448"/>
    </source>
</evidence>
<comment type="caution">
    <text evidence="20">The sequence shown here is derived from an EMBL/GenBank/DDBJ whole genome shotgun (WGS) entry which is preliminary data.</text>
</comment>
<dbReference type="GO" id="GO:0005789">
    <property type="term" value="C:endoplasmic reticulum membrane"/>
    <property type="evidence" value="ECO:0007669"/>
    <property type="project" value="UniProtKB-SubCell"/>
</dbReference>
<reference evidence="20" key="1">
    <citation type="submission" date="2021-02" db="EMBL/GenBank/DDBJ databases">
        <authorList>
            <person name="Dougan E. K."/>
            <person name="Rhodes N."/>
            <person name="Thang M."/>
            <person name="Chan C."/>
        </authorList>
    </citation>
    <scope>NUCLEOTIDE SEQUENCE</scope>
</reference>
<keyword evidence="9 19" id="KW-0812">Transmembrane</keyword>
<keyword evidence="15" id="KW-0443">Lipid metabolism</keyword>
<dbReference type="InterPro" id="IPR007130">
    <property type="entry name" value="DAGAT"/>
</dbReference>
<sequence>VPGGFEEATLTCAGSERVFLRSRAGFVKYALRHGYDLVPCYAVGEADMFRNPQGLWKFRFWLNELSIPAVAPLGFPFFPLLPRRVPVSVVIGNPVKLPRIANPTDADVKEHHARYVEALQKLYKEATKGSVSEGRPLEIWLRRRKSCGYHLQAIAAFPKASSKTLKKMAEKKHPTQAVIFQCLASALLGLGVVAKGSASGRLSCTTWLNGYLPVDASGDFIYQAVDVCSLLLVIWLLHQVLVTQKHTYNAEADSWPVLPVAIGCFLLAAILHADMNSRSFFDTLWMTGLFLSVVSVLPQLWVINKTGGVIQACTGHYIAMLAISRLLSGICWWDARFDVTSAPWIEGVNHAIWAILAAHALHLLLLGDFGYYYVKAVVQQGLSFQIELPAGYDMV</sequence>
<comment type="subcellular location">
    <subcellularLocation>
        <location evidence="1 19">Endoplasmic reticulum membrane</location>
        <topology evidence="1 19">Multi-pass membrane protein</topology>
    </subcellularLocation>
</comment>
<keyword evidence="16 19" id="KW-0472">Membrane</keyword>
<keyword evidence="14 19" id="KW-1133">Transmembrane helix</keyword>
<dbReference type="GO" id="GO:0016192">
    <property type="term" value="P:vesicle-mediated transport"/>
    <property type="evidence" value="ECO:0007669"/>
    <property type="project" value="UniProtKB-KW"/>
</dbReference>
<evidence type="ECO:0000256" key="11">
    <source>
        <dbReference type="ARBA" id="ARBA00022824"/>
    </source>
</evidence>
<evidence type="ECO:0000256" key="18">
    <source>
        <dbReference type="ARBA" id="ARBA00023315"/>
    </source>
</evidence>
<dbReference type="GO" id="GO:0006071">
    <property type="term" value="P:glycerol metabolic process"/>
    <property type="evidence" value="ECO:0007669"/>
    <property type="project" value="UniProtKB-KW"/>
</dbReference>
<feature type="transmembrane region" description="Helical" evidence="19">
    <location>
        <begin position="177"/>
        <end position="200"/>
    </location>
</feature>
<dbReference type="GO" id="GO:0004144">
    <property type="term" value="F:diacylglycerol O-acyltransferase activity"/>
    <property type="evidence" value="ECO:0007669"/>
    <property type="project" value="TreeGrafter"/>
</dbReference>
<name>A0A813JPA6_POLGL</name>
<dbReference type="PANTHER" id="PTHR12317">
    <property type="entry name" value="DIACYLGLYCEROL O-ACYLTRANSFERASE"/>
    <property type="match status" value="1"/>
</dbReference>
<evidence type="ECO:0000256" key="7">
    <source>
        <dbReference type="ARBA" id="ARBA00022516"/>
    </source>
</evidence>
<organism evidence="20 21">
    <name type="scientific">Polarella glacialis</name>
    <name type="common">Dinoflagellate</name>
    <dbReference type="NCBI Taxonomy" id="89957"/>
    <lineage>
        <taxon>Eukaryota</taxon>
        <taxon>Sar</taxon>
        <taxon>Alveolata</taxon>
        <taxon>Dinophyceae</taxon>
        <taxon>Suessiales</taxon>
        <taxon>Suessiaceae</taxon>
        <taxon>Polarella</taxon>
    </lineage>
</organism>
<dbReference type="AlphaFoldDB" id="A0A813JPA6"/>
<dbReference type="GO" id="GO:0015031">
    <property type="term" value="P:protein transport"/>
    <property type="evidence" value="ECO:0007669"/>
    <property type="project" value="UniProtKB-KW"/>
</dbReference>
<keyword evidence="13" id="KW-0653">Protein transport</keyword>
<comment type="pathway">
    <text evidence="3">Lipid metabolism.</text>
</comment>
<comment type="caution">
    <text evidence="19">Lacks conserved residue(s) required for the propagation of feature annotation.</text>
</comment>
<keyword evidence="18" id="KW-0012">Acyltransferase</keyword>
<evidence type="ECO:0000256" key="1">
    <source>
        <dbReference type="ARBA" id="ARBA00004477"/>
    </source>
</evidence>
<evidence type="ECO:0000256" key="4">
    <source>
        <dbReference type="ARBA" id="ARBA00005420"/>
    </source>
</evidence>
<evidence type="ECO:0000313" key="20">
    <source>
        <dbReference type="EMBL" id="CAE8683601.1"/>
    </source>
</evidence>
<comment type="similarity">
    <text evidence="4 19">Belongs to the diacylglycerol acyltransferase family.</text>
</comment>
<comment type="pathway">
    <text evidence="2">Glycerolipid metabolism; triacylglycerol biosynthesis.</text>
</comment>
<feature type="transmembrane region" description="Helical" evidence="19">
    <location>
        <begin position="284"/>
        <end position="303"/>
    </location>
</feature>
<keyword evidence="8 19" id="KW-0808">Transferase</keyword>
<gene>
    <name evidence="20" type="ORF">PGLA2088_LOCUS23536</name>
</gene>
<feature type="non-terminal residue" evidence="20">
    <location>
        <position position="395"/>
    </location>
</feature>
<dbReference type="GO" id="GO:0006621">
    <property type="term" value="P:protein retention in ER lumen"/>
    <property type="evidence" value="ECO:0007669"/>
    <property type="project" value="InterPro"/>
</dbReference>
<dbReference type="EC" id="2.3.1.-" evidence="19"/>
<evidence type="ECO:0000256" key="8">
    <source>
        <dbReference type="ARBA" id="ARBA00022679"/>
    </source>
</evidence>
<dbReference type="Pfam" id="PF00810">
    <property type="entry name" value="ER_lumen_recept"/>
    <property type="match status" value="1"/>
</dbReference>
<evidence type="ECO:0000256" key="5">
    <source>
        <dbReference type="ARBA" id="ARBA00010120"/>
    </source>
</evidence>
<dbReference type="GO" id="GO:0019432">
    <property type="term" value="P:triglyceride biosynthetic process"/>
    <property type="evidence" value="ECO:0007669"/>
    <property type="project" value="TreeGrafter"/>
</dbReference>
<accession>A0A813JPA6</accession>
<evidence type="ECO:0000256" key="15">
    <source>
        <dbReference type="ARBA" id="ARBA00023098"/>
    </source>
</evidence>
<dbReference type="GO" id="GO:0046923">
    <property type="term" value="F:ER retention sequence binding"/>
    <property type="evidence" value="ECO:0007669"/>
    <property type="project" value="InterPro"/>
</dbReference>
<keyword evidence="12" id="KW-0931">ER-Golgi transport</keyword>
<proteinExistence type="inferred from homology"/>
<keyword evidence="6" id="KW-0813">Transport</keyword>
<evidence type="ECO:0000256" key="14">
    <source>
        <dbReference type="ARBA" id="ARBA00022989"/>
    </source>
</evidence>
<dbReference type="InterPro" id="IPR000133">
    <property type="entry name" value="ER_ret_rcpt"/>
</dbReference>
<evidence type="ECO:0000256" key="13">
    <source>
        <dbReference type="ARBA" id="ARBA00022927"/>
    </source>
</evidence>
<evidence type="ECO:0000256" key="16">
    <source>
        <dbReference type="ARBA" id="ARBA00023136"/>
    </source>
</evidence>
<feature type="transmembrane region" description="Helical" evidence="19">
    <location>
        <begin position="351"/>
        <end position="374"/>
    </location>
</feature>
<keyword evidence="17" id="KW-0675">Receptor</keyword>
<evidence type="ECO:0000256" key="19">
    <source>
        <dbReference type="RuleBase" id="RU367023"/>
    </source>
</evidence>
<evidence type="ECO:0000256" key="3">
    <source>
        <dbReference type="ARBA" id="ARBA00005189"/>
    </source>
</evidence>
<evidence type="ECO:0000256" key="17">
    <source>
        <dbReference type="ARBA" id="ARBA00023170"/>
    </source>
</evidence>
<dbReference type="Pfam" id="PF03982">
    <property type="entry name" value="DAGAT"/>
    <property type="match status" value="1"/>
</dbReference>
<keyword evidence="11 19" id="KW-0256">Endoplasmic reticulum</keyword>
<evidence type="ECO:0000313" key="21">
    <source>
        <dbReference type="Proteomes" id="UP000626109"/>
    </source>
</evidence>
<keyword evidence="7" id="KW-0444">Lipid biosynthesis</keyword>
<evidence type="ECO:0000256" key="10">
    <source>
        <dbReference type="ARBA" id="ARBA00022798"/>
    </source>
</evidence>
<evidence type="ECO:0000256" key="9">
    <source>
        <dbReference type="ARBA" id="ARBA00022692"/>
    </source>
</evidence>
<evidence type="ECO:0000256" key="2">
    <source>
        <dbReference type="ARBA" id="ARBA00004771"/>
    </source>
</evidence>
<feature type="transmembrane region" description="Helical" evidence="19">
    <location>
        <begin position="254"/>
        <end position="272"/>
    </location>
</feature>
<dbReference type="PANTHER" id="PTHR12317:SF0">
    <property type="entry name" value="ACYLTRANSFERASE"/>
    <property type="match status" value="1"/>
</dbReference>
<keyword evidence="10" id="KW-0319">Glycerol metabolism</keyword>
<protein>
    <recommendedName>
        <fullName evidence="19">Acyltransferase</fullName>
        <ecNumber evidence="19">2.3.1.-</ecNumber>
    </recommendedName>
</protein>